<evidence type="ECO:0000256" key="1">
    <source>
        <dbReference type="ARBA" id="ARBA00001964"/>
    </source>
</evidence>
<feature type="domain" description="2-oxoglutarate dehydrogenase E1 component N-terminal" evidence="9">
    <location>
        <begin position="64"/>
        <end position="97"/>
    </location>
</feature>
<dbReference type="GO" id="GO:0006099">
    <property type="term" value="P:tricarboxylic acid cycle"/>
    <property type="evidence" value="ECO:0007669"/>
    <property type="project" value="TreeGrafter"/>
</dbReference>
<keyword evidence="3" id="KW-0560">Oxidoreductase</keyword>
<sequence>MKPRSHNFRLFTSTANCLFKIHNDQARMLKGRLFVSSKLQQRQARFSHDDRGSSRRSNKYDYLLNMTNSQYLDHMYQSWRKNPNSVSSSWDSYFRSIYADNLPQSATSTPPADSDPSVTSTSARNSTPSMTSTPKDSTPSTVSAPIRVESSSNIIPSNLVGAQSSAPSFPQQNVRSQSNGGIQGESFINGALDINATIRAYQTRGHLIADTDPLRIQNPESYKLQGTSNLPPAIVVRQHLKGMTEADMDREFPLAPFTVIGGPKRSLPLREILTRLNQIYCGHLGLEYIYIHDLVVLDWLRDKFEVPGAWELPADHKKFIWMNIMRAVTFEGFLARKFPTEKRFGLEGCESFIPSLIQCLETSAEHGTKKVDK</sequence>
<evidence type="ECO:0000313" key="10">
    <source>
        <dbReference type="EMBL" id="KAK1123007.1"/>
    </source>
</evidence>
<dbReference type="InterPro" id="IPR029061">
    <property type="entry name" value="THDP-binding"/>
</dbReference>
<evidence type="ECO:0000256" key="2">
    <source>
        <dbReference type="ARBA" id="ARBA00006936"/>
    </source>
</evidence>
<evidence type="ECO:0000256" key="3">
    <source>
        <dbReference type="ARBA" id="ARBA00023002"/>
    </source>
</evidence>
<dbReference type="Pfam" id="PF16078">
    <property type="entry name" value="2-oxogl_dehyd_N"/>
    <property type="match status" value="1"/>
</dbReference>
<dbReference type="EMBL" id="JAHYIQ010000021">
    <property type="protein sequence ID" value="KAK1123007.1"/>
    <property type="molecule type" value="Genomic_DNA"/>
</dbReference>
<dbReference type="PANTHER" id="PTHR23152">
    <property type="entry name" value="2-OXOGLUTARATE DEHYDROGENASE"/>
    <property type="match status" value="1"/>
</dbReference>
<organism evidence="10 11">
    <name type="scientific">Melipona bicolor</name>
    <dbReference type="NCBI Taxonomy" id="60889"/>
    <lineage>
        <taxon>Eukaryota</taxon>
        <taxon>Metazoa</taxon>
        <taxon>Ecdysozoa</taxon>
        <taxon>Arthropoda</taxon>
        <taxon>Hexapoda</taxon>
        <taxon>Insecta</taxon>
        <taxon>Pterygota</taxon>
        <taxon>Neoptera</taxon>
        <taxon>Endopterygota</taxon>
        <taxon>Hymenoptera</taxon>
        <taxon>Apocrita</taxon>
        <taxon>Aculeata</taxon>
        <taxon>Apoidea</taxon>
        <taxon>Anthophila</taxon>
        <taxon>Apidae</taxon>
        <taxon>Melipona</taxon>
    </lineage>
</organism>
<proteinExistence type="inferred from homology"/>
<dbReference type="GO" id="GO:0005739">
    <property type="term" value="C:mitochondrion"/>
    <property type="evidence" value="ECO:0007669"/>
    <property type="project" value="TreeGrafter"/>
</dbReference>
<dbReference type="Proteomes" id="UP001177670">
    <property type="component" value="Unassembled WGS sequence"/>
</dbReference>
<evidence type="ECO:0000256" key="4">
    <source>
        <dbReference type="ARBA" id="ARBA00023052"/>
    </source>
</evidence>
<evidence type="ECO:0000259" key="9">
    <source>
        <dbReference type="Pfam" id="PF16078"/>
    </source>
</evidence>
<comment type="similarity">
    <text evidence="2">Belongs to the alpha-ketoglutarate dehydrogenase family.</text>
</comment>
<dbReference type="GO" id="GO:0004591">
    <property type="term" value="F:oxoglutarate dehydrogenase (succinyl-transferring) activity"/>
    <property type="evidence" value="ECO:0007669"/>
    <property type="project" value="TreeGrafter"/>
</dbReference>
<reference evidence="10" key="1">
    <citation type="submission" date="2021-10" db="EMBL/GenBank/DDBJ databases">
        <title>Melipona bicolor Genome sequencing and assembly.</title>
        <authorList>
            <person name="Araujo N.S."/>
            <person name="Arias M.C."/>
        </authorList>
    </citation>
    <scope>NUCLEOTIDE SEQUENCE</scope>
    <source>
        <strain evidence="10">USP_2M_L1-L4_2017</strain>
        <tissue evidence="10">Whole body</tissue>
    </source>
</reference>
<dbReference type="AlphaFoldDB" id="A0AA40FQ37"/>
<evidence type="ECO:0000256" key="5">
    <source>
        <dbReference type="ARBA" id="ARBA00037426"/>
    </source>
</evidence>
<dbReference type="Gene3D" id="3.40.50.970">
    <property type="match status" value="1"/>
</dbReference>
<dbReference type="GO" id="GO:0045252">
    <property type="term" value="C:oxoglutarate dehydrogenase complex"/>
    <property type="evidence" value="ECO:0007669"/>
    <property type="project" value="TreeGrafter"/>
</dbReference>
<evidence type="ECO:0000256" key="7">
    <source>
        <dbReference type="ARBA" id="ARBA00042984"/>
    </source>
</evidence>
<feature type="region of interest" description="Disordered" evidence="8">
    <location>
        <begin position="40"/>
        <end position="59"/>
    </location>
</feature>
<dbReference type="SUPFAM" id="SSF52518">
    <property type="entry name" value="Thiamin diphosphate-binding fold (THDP-binding)"/>
    <property type="match status" value="1"/>
</dbReference>
<dbReference type="PANTHER" id="PTHR23152:SF4">
    <property type="entry name" value="2-OXOADIPATE DEHYDROGENASE COMPLEX COMPONENT E1"/>
    <property type="match status" value="1"/>
</dbReference>
<evidence type="ECO:0000256" key="8">
    <source>
        <dbReference type="SAM" id="MobiDB-lite"/>
    </source>
</evidence>
<evidence type="ECO:0000256" key="6">
    <source>
        <dbReference type="ARBA" id="ARBA00040267"/>
    </source>
</evidence>
<feature type="region of interest" description="Disordered" evidence="8">
    <location>
        <begin position="104"/>
        <end position="143"/>
    </location>
</feature>
<comment type="function">
    <text evidence="5">The 2-oxoglutarate dehydrogenase complex catalyzes the overall conversion of 2-oxoglutarate to succinyl-CoA and CO(2). It contains multiple copies of three enzymatic components: 2-oxoglutarate dehydrogenase (E1), dihydrolipoamide succinyltransferase (E2) and lipoamide dehydrogenase (E3).</text>
</comment>
<protein>
    <recommendedName>
        <fullName evidence="6">2-oxoglutarate dehydrogenase, mitochondrial</fullName>
    </recommendedName>
    <alternativeName>
        <fullName evidence="7">2-oxoglutarate dehydrogenase complex component E1</fullName>
    </alternativeName>
</protein>
<dbReference type="InterPro" id="IPR032106">
    <property type="entry name" value="2-oxogl_dehyd_N"/>
</dbReference>
<comment type="caution">
    <text evidence="10">The sequence shown here is derived from an EMBL/GenBank/DDBJ whole genome shotgun (WGS) entry which is preliminary data.</text>
</comment>
<dbReference type="GO" id="GO:0030976">
    <property type="term" value="F:thiamine pyrophosphate binding"/>
    <property type="evidence" value="ECO:0007669"/>
    <property type="project" value="InterPro"/>
</dbReference>
<dbReference type="InterPro" id="IPR011603">
    <property type="entry name" value="2oxoglutarate_DH_E1"/>
</dbReference>
<keyword evidence="4" id="KW-0786">Thiamine pyrophosphate</keyword>
<keyword evidence="11" id="KW-1185">Reference proteome</keyword>
<dbReference type="Gene3D" id="1.10.287.1150">
    <property type="entry name" value="TPP helical domain"/>
    <property type="match status" value="1"/>
</dbReference>
<gene>
    <name evidence="10" type="ORF">K0M31_008643</name>
</gene>
<evidence type="ECO:0000313" key="11">
    <source>
        <dbReference type="Proteomes" id="UP001177670"/>
    </source>
</evidence>
<name>A0AA40FQ37_9HYME</name>
<accession>A0AA40FQ37</accession>
<comment type="cofactor">
    <cofactor evidence="1">
        <name>thiamine diphosphate</name>
        <dbReference type="ChEBI" id="CHEBI:58937"/>
    </cofactor>
</comment>